<reference evidence="2 3" key="1">
    <citation type="journal article" date="2020" name="Fungal Divers.">
        <title>Resolving the Mortierellaceae phylogeny through synthesis of multi-gene phylogenetics and phylogenomics.</title>
        <authorList>
            <person name="Vandepol N."/>
            <person name="Liber J."/>
            <person name="Desiro A."/>
            <person name="Na H."/>
            <person name="Kennedy M."/>
            <person name="Barry K."/>
            <person name="Grigoriev I.V."/>
            <person name="Miller A.N."/>
            <person name="O'Donnell K."/>
            <person name="Stajich J.E."/>
            <person name="Bonito G."/>
        </authorList>
    </citation>
    <scope>NUCLEOTIDE SEQUENCE [LARGE SCALE GENOMIC DNA]</scope>
    <source>
        <strain evidence="2 3">AD045</strain>
    </source>
</reference>
<dbReference type="InterPro" id="IPR036047">
    <property type="entry name" value="F-box-like_dom_sf"/>
</dbReference>
<comment type="caution">
    <text evidence="2">The sequence shown here is derived from an EMBL/GenBank/DDBJ whole genome shotgun (WGS) entry which is preliminary data.</text>
</comment>
<feature type="domain" description="F-box" evidence="1">
    <location>
        <begin position="1"/>
        <end position="54"/>
    </location>
</feature>
<evidence type="ECO:0000259" key="1">
    <source>
        <dbReference type="PROSITE" id="PS50181"/>
    </source>
</evidence>
<keyword evidence="3" id="KW-1185">Reference proteome</keyword>
<dbReference type="PANTHER" id="PTHR16134:SF119">
    <property type="entry name" value="AT02038P-RELATED"/>
    <property type="match status" value="1"/>
</dbReference>
<dbReference type="Pfam" id="PF12937">
    <property type="entry name" value="F-box-like"/>
    <property type="match status" value="1"/>
</dbReference>
<protein>
    <recommendedName>
        <fullName evidence="1">F-box domain-containing protein</fullName>
    </recommendedName>
</protein>
<evidence type="ECO:0000313" key="2">
    <source>
        <dbReference type="EMBL" id="KAG0298903.1"/>
    </source>
</evidence>
<dbReference type="Gene3D" id="3.80.10.10">
    <property type="entry name" value="Ribonuclease Inhibitor"/>
    <property type="match status" value="1"/>
</dbReference>
<organism evidence="2 3">
    <name type="scientific">Linnemannia gamsii</name>
    <dbReference type="NCBI Taxonomy" id="64522"/>
    <lineage>
        <taxon>Eukaryota</taxon>
        <taxon>Fungi</taxon>
        <taxon>Fungi incertae sedis</taxon>
        <taxon>Mucoromycota</taxon>
        <taxon>Mortierellomycotina</taxon>
        <taxon>Mortierellomycetes</taxon>
        <taxon>Mortierellales</taxon>
        <taxon>Mortierellaceae</taxon>
        <taxon>Linnemannia</taxon>
    </lineage>
</organism>
<proteinExistence type="predicted"/>
<dbReference type="SUPFAM" id="SSF52047">
    <property type="entry name" value="RNI-like"/>
    <property type="match status" value="1"/>
</dbReference>
<evidence type="ECO:0000313" key="3">
    <source>
        <dbReference type="Proteomes" id="UP001194696"/>
    </source>
</evidence>
<dbReference type="InterPro" id="IPR032675">
    <property type="entry name" value="LRR_dom_sf"/>
</dbReference>
<sequence>MMNRIPLEVLLQIATHLDTQSCFACRNVCRYWAEAFIPSCWHTVDHLRSPWKQVLKSVSLTDTPEEQEMRTIRARSLLKRYGSYIREITIRDDGLLDAAIKARLSRLDSLTICGIVNQKVYSQEYAFRVADQQTTTSEPTATTITTTITFAKTDLESWSELPSMTLFDTAFPKQCLMSRTQGCWQLIMHNPGLRRLEFKNQASYTIFPFQSFPPSSTILSIASGDFLDRVLARLPYLSHLAIEQPAADFVFANLGSRYRNITSFVYPNTEDFGNGILSKTVNSTALRRLKLQRRIDAENLVEIGRIFPELRELYLSVVQVSHHFQYSSDDSNNSAGGQSKEPPLFSKLEYLFASTIFDIASLSRSGIRLPAVKRIDPTIKFRTLAYLWIILRAYPTLEYLDAMETFSSDRRYGDALDPACLKPTTSLRLRTLILSHGTAFGTGVGGMLELMPLLSHLELGLIPPSALEVMAKSCRNLEHLRFNLEQGKGCKELNTLFEACSKLKVCRGRGHEILGDDFIKNHNWACLELRELDLKIVRIPRMSEAQEAIWETMQQDHRWKGNTDEERAAVMQRDCSHLFQRSVYRNLAKHVHLRHLNLGGLDSVQSGTTTTDADHTAPDCLELTLESGLSELARIPFLETFGVGGLNHRMGTRDLQWMCEYWPLKKVSGLEHLRADPDNRFEAKDILDRVKISMMISEMTDNNRSPSRKGF</sequence>
<accession>A0ABQ7KHT2</accession>
<dbReference type="SUPFAM" id="SSF81383">
    <property type="entry name" value="F-box domain"/>
    <property type="match status" value="1"/>
</dbReference>
<gene>
    <name evidence="2" type="ORF">BGZ96_004210</name>
</gene>
<name>A0ABQ7KHT2_9FUNG</name>
<dbReference type="EMBL" id="JAAAIM010000002">
    <property type="protein sequence ID" value="KAG0298903.1"/>
    <property type="molecule type" value="Genomic_DNA"/>
</dbReference>
<dbReference type="InterPro" id="IPR001810">
    <property type="entry name" value="F-box_dom"/>
</dbReference>
<dbReference type="Gene3D" id="1.20.1280.50">
    <property type="match status" value="1"/>
</dbReference>
<dbReference type="Proteomes" id="UP001194696">
    <property type="component" value="Unassembled WGS sequence"/>
</dbReference>
<dbReference type="PROSITE" id="PS50181">
    <property type="entry name" value="FBOX"/>
    <property type="match status" value="1"/>
</dbReference>
<dbReference type="PANTHER" id="PTHR16134">
    <property type="entry name" value="F-BOX/TPR REPEAT PROTEIN POF3"/>
    <property type="match status" value="1"/>
</dbReference>